<reference evidence="8 9" key="1">
    <citation type="submission" date="2019-03" db="EMBL/GenBank/DDBJ databases">
        <authorList>
            <person name="Gaulin E."/>
            <person name="Dumas B."/>
        </authorList>
    </citation>
    <scope>NUCLEOTIDE SEQUENCE [LARGE SCALE GENOMIC DNA]</scope>
    <source>
        <strain evidence="8">CBS 568.67</strain>
    </source>
</reference>
<dbReference type="Gene3D" id="1.20.120.980">
    <property type="entry name" value="Serine carboxypeptidase S28, SKS domain"/>
    <property type="match status" value="1"/>
</dbReference>
<feature type="signal peptide" evidence="6">
    <location>
        <begin position="1"/>
        <end position="19"/>
    </location>
</feature>
<dbReference type="PANTHER" id="PTHR11010">
    <property type="entry name" value="PROTEASE S28 PRO-X CARBOXYPEPTIDASE-RELATED"/>
    <property type="match status" value="1"/>
</dbReference>
<dbReference type="Proteomes" id="UP000332933">
    <property type="component" value="Unassembled WGS sequence"/>
</dbReference>
<dbReference type="InterPro" id="IPR008758">
    <property type="entry name" value="Peptidase_S28"/>
</dbReference>
<sequence>MLRLLPILAACLASTSAAALHPFGAAGGITLNDMLLGHTDDRSDDSSDRSVDIPNDLWFTNQSLDHTSSTNLKTWKQRYHVNTDWFGGANAPIFLFVNGESPADATTVTSSTVFMNELAQTYQAMVVSVEHRFYGLSQPTGDLSIDSLKFLTMEQALLDLTRFQSYFVGLHNLTKTNKWVAFGGSYPGMLAGFLVSKFPDRFAGAVASSAPVNMKTDFHEYKDTVAKGLRAVGGDACAMSVGQAILSFHALVASSAADDQALLKKLFNPCDGPVTNDWHRATLELIASNIFGSYAQYNGLSKYGLKDVCVLFNTSRTPLDGLASLARTIWSPKGSFANCTLSNYDSYAVDGYLSTSVVNPNATWRQWMYQTCAEFGFAQLSATAKSFFGVLKYGTLDATHYTMCRRLFGINDTEANTATTRQVYGGLKVNTSNVVWVNGNLDPWSALSFTNDTKPVNLNSDVVYIDGTAHCADMRSRSLKPVPAWAHDRIERNVRKFLGL</sequence>
<name>A0A485KP10_9STRA</name>
<dbReference type="Gene3D" id="3.40.50.1820">
    <property type="entry name" value="alpha/beta hydrolase"/>
    <property type="match status" value="1"/>
</dbReference>
<protein>
    <submittedName>
        <fullName evidence="8">Aste57867_9893 protein</fullName>
    </submittedName>
</protein>
<comment type="similarity">
    <text evidence="1">Belongs to the peptidase S28 family.</text>
</comment>
<dbReference type="AlphaFoldDB" id="A0A485KP10"/>
<dbReference type="PANTHER" id="PTHR11010:SF117">
    <property type="entry name" value="SERINE PROTEASE 16"/>
    <property type="match status" value="1"/>
</dbReference>
<gene>
    <name evidence="8" type="primary">Aste57867_9893</name>
    <name evidence="7" type="ORF">As57867_009854</name>
    <name evidence="8" type="ORF">ASTE57867_9893</name>
</gene>
<evidence type="ECO:0000313" key="9">
    <source>
        <dbReference type="Proteomes" id="UP000332933"/>
    </source>
</evidence>
<evidence type="ECO:0000313" key="8">
    <source>
        <dbReference type="EMBL" id="VFT86772.1"/>
    </source>
</evidence>
<evidence type="ECO:0000313" key="7">
    <source>
        <dbReference type="EMBL" id="KAF0699556.1"/>
    </source>
</evidence>
<feature type="chain" id="PRO_5036116133" evidence="6">
    <location>
        <begin position="20"/>
        <end position="500"/>
    </location>
</feature>
<dbReference type="InterPro" id="IPR029058">
    <property type="entry name" value="AB_hydrolase_fold"/>
</dbReference>
<dbReference type="InterPro" id="IPR042269">
    <property type="entry name" value="Ser_carbopepase_S28_SKS"/>
</dbReference>
<accession>A0A485KP10</accession>
<dbReference type="GO" id="GO:0006508">
    <property type="term" value="P:proteolysis"/>
    <property type="evidence" value="ECO:0007669"/>
    <property type="project" value="UniProtKB-KW"/>
</dbReference>
<evidence type="ECO:0000256" key="2">
    <source>
        <dbReference type="ARBA" id="ARBA00022670"/>
    </source>
</evidence>
<organism evidence="8 9">
    <name type="scientific">Aphanomyces stellatus</name>
    <dbReference type="NCBI Taxonomy" id="120398"/>
    <lineage>
        <taxon>Eukaryota</taxon>
        <taxon>Sar</taxon>
        <taxon>Stramenopiles</taxon>
        <taxon>Oomycota</taxon>
        <taxon>Saprolegniomycetes</taxon>
        <taxon>Saprolegniales</taxon>
        <taxon>Verrucalvaceae</taxon>
        <taxon>Aphanomyces</taxon>
    </lineage>
</organism>
<keyword evidence="3 6" id="KW-0732">Signal</keyword>
<dbReference type="EMBL" id="CAADRA010005191">
    <property type="protein sequence ID" value="VFT86772.1"/>
    <property type="molecule type" value="Genomic_DNA"/>
</dbReference>
<proteinExistence type="inferred from homology"/>
<dbReference type="GO" id="GO:0008239">
    <property type="term" value="F:dipeptidyl-peptidase activity"/>
    <property type="evidence" value="ECO:0007669"/>
    <property type="project" value="TreeGrafter"/>
</dbReference>
<evidence type="ECO:0000256" key="6">
    <source>
        <dbReference type="SAM" id="SignalP"/>
    </source>
</evidence>
<dbReference type="SUPFAM" id="SSF53474">
    <property type="entry name" value="alpha/beta-Hydrolases"/>
    <property type="match status" value="1"/>
</dbReference>
<dbReference type="GO" id="GO:0070008">
    <property type="term" value="F:serine-type exopeptidase activity"/>
    <property type="evidence" value="ECO:0007669"/>
    <property type="project" value="InterPro"/>
</dbReference>
<evidence type="ECO:0000256" key="4">
    <source>
        <dbReference type="ARBA" id="ARBA00022801"/>
    </source>
</evidence>
<keyword evidence="5" id="KW-0325">Glycoprotein</keyword>
<keyword evidence="9" id="KW-1185">Reference proteome</keyword>
<keyword evidence="4" id="KW-0378">Hydrolase</keyword>
<evidence type="ECO:0000256" key="1">
    <source>
        <dbReference type="ARBA" id="ARBA00011079"/>
    </source>
</evidence>
<evidence type="ECO:0000256" key="5">
    <source>
        <dbReference type="ARBA" id="ARBA00023180"/>
    </source>
</evidence>
<reference evidence="7" key="2">
    <citation type="submission" date="2019-06" db="EMBL/GenBank/DDBJ databases">
        <title>Genomics analysis of Aphanomyces spp. identifies a new class of oomycete effector associated with host adaptation.</title>
        <authorList>
            <person name="Gaulin E."/>
        </authorList>
    </citation>
    <scope>NUCLEOTIDE SEQUENCE</scope>
    <source>
        <strain evidence="7">CBS 578.67</strain>
    </source>
</reference>
<dbReference type="OrthoDB" id="1735038at2759"/>
<dbReference type="Pfam" id="PF05577">
    <property type="entry name" value="Peptidase_S28"/>
    <property type="match status" value="1"/>
</dbReference>
<keyword evidence="2" id="KW-0645">Protease</keyword>
<evidence type="ECO:0000256" key="3">
    <source>
        <dbReference type="ARBA" id="ARBA00022729"/>
    </source>
</evidence>
<dbReference type="EMBL" id="VJMH01005170">
    <property type="protein sequence ID" value="KAF0699556.1"/>
    <property type="molecule type" value="Genomic_DNA"/>
</dbReference>